<evidence type="ECO:0000313" key="10">
    <source>
        <dbReference type="Proteomes" id="UP001497525"/>
    </source>
</evidence>
<dbReference type="PROSITE" id="PS50006">
    <property type="entry name" value="FHA_DOMAIN"/>
    <property type="match status" value="1"/>
</dbReference>
<gene>
    <name evidence="9" type="ORF">CDAUBV1_LOCUS6382</name>
</gene>
<evidence type="ECO:0000256" key="2">
    <source>
        <dbReference type="ARBA" id="ARBA00004286"/>
    </source>
</evidence>
<feature type="domain" description="FHA" evidence="8">
    <location>
        <begin position="27"/>
        <end position="78"/>
    </location>
</feature>
<dbReference type="Gene3D" id="3.40.50.10190">
    <property type="entry name" value="BRCT domain"/>
    <property type="match status" value="1"/>
</dbReference>
<evidence type="ECO:0000256" key="3">
    <source>
        <dbReference type="ARBA" id="ARBA00022454"/>
    </source>
</evidence>
<dbReference type="EMBL" id="CAXLJL010000156">
    <property type="protein sequence ID" value="CAL5133098.1"/>
    <property type="molecule type" value="Genomic_DNA"/>
</dbReference>
<dbReference type="AlphaFoldDB" id="A0AAV2T9K2"/>
<dbReference type="SMART" id="SM00240">
    <property type="entry name" value="FHA"/>
    <property type="match status" value="1"/>
</dbReference>
<dbReference type="GO" id="GO:0007095">
    <property type="term" value="P:mitotic G2 DNA damage checkpoint signaling"/>
    <property type="evidence" value="ECO:0007669"/>
    <property type="project" value="InterPro"/>
</dbReference>
<dbReference type="Pfam" id="PF00498">
    <property type="entry name" value="FHA"/>
    <property type="match status" value="1"/>
</dbReference>
<dbReference type="Gene3D" id="3.40.50.10980">
    <property type="entry name" value="Nibrin, BRCT2 domain"/>
    <property type="match status" value="1"/>
</dbReference>
<dbReference type="InterPro" id="IPR032429">
    <property type="entry name" value="Nibrin_BRCT2"/>
</dbReference>
<dbReference type="GO" id="GO:0000724">
    <property type="term" value="P:double-strand break repair via homologous recombination"/>
    <property type="evidence" value="ECO:0007669"/>
    <property type="project" value="TreeGrafter"/>
</dbReference>
<dbReference type="Pfam" id="PF16508">
    <property type="entry name" value="NIBRIN_BRCT_II"/>
    <property type="match status" value="1"/>
</dbReference>
<dbReference type="InterPro" id="IPR000253">
    <property type="entry name" value="FHA_dom"/>
</dbReference>
<dbReference type="Gene3D" id="2.60.200.20">
    <property type="match status" value="1"/>
</dbReference>
<dbReference type="InterPro" id="IPR043014">
    <property type="entry name" value="Nibrin_BRCT2_sf"/>
</dbReference>
<keyword evidence="3" id="KW-0158">Chromosome</keyword>
<protein>
    <recommendedName>
        <fullName evidence="8">FHA domain-containing protein</fullName>
    </recommendedName>
</protein>
<dbReference type="GO" id="GO:0003684">
    <property type="term" value="F:damaged DNA binding"/>
    <property type="evidence" value="ECO:0007669"/>
    <property type="project" value="TreeGrafter"/>
</dbReference>
<evidence type="ECO:0000259" key="8">
    <source>
        <dbReference type="PROSITE" id="PS50006"/>
    </source>
</evidence>
<evidence type="ECO:0000256" key="4">
    <source>
        <dbReference type="ARBA" id="ARBA00022763"/>
    </source>
</evidence>
<dbReference type="SUPFAM" id="SSF49879">
    <property type="entry name" value="SMAD/FHA domain"/>
    <property type="match status" value="1"/>
</dbReference>
<comment type="similarity">
    <text evidence="7">Belongs to the Nibrin family.</text>
</comment>
<dbReference type="Proteomes" id="UP001497525">
    <property type="component" value="Unassembled WGS sequence"/>
</dbReference>
<evidence type="ECO:0000256" key="6">
    <source>
        <dbReference type="ARBA" id="ARBA00023242"/>
    </source>
</evidence>
<organism evidence="9 10">
    <name type="scientific">Calicophoron daubneyi</name>
    <name type="common">Rumen fluke</name>
    <name type="synonym">Paramphistomum daubneyi</name>
    <dbReference type="NCBI Taxonomy" id="300641"/>
    <lineage>
        <taxon>Eukaryota</taxon>
        <taxon>Metazoa</taxon>
        <taxon>Spiralia</taxon>
        <taxon>Lophotrochozoa</taxon>
        <taxon>Platyhelminthes</taxon>
        <taxon>Trematoda</taxon>
        <taxon>Digenea</taxon>
        <taxon>Plagiorchiida</taxon>
        <taxon>Pronocephalata</taxon>
        <taxon>Paramphistomoidea</taxon>
        <taxon>Paramphistomidae</taxon>
        <taxon>Calicophoron</taxon>
    </lineage>
</organism>
<evidence type="ECO:0000256" key="5">
    <source>
        <dbReference type="ARBA" id="ARBA00023204"/>
    </source>
</evidence>
<dbReference type="PANTHER" id="PTHR12162">
    <property type="entry name" value="NIBRIN-RELATED"/>
    <property type="match status" value="1"/>
</dbReference>
<sequence length="758" mass="84462">MWVLVEKGGSERDHLWQAVFSLTPRTVVFGRTEGQIIISDPSVSRRHATLEVSVENENVKFSLRDHSRAGTYVNGEKMRGHSQDLREGDTIEFGNQPRQQFALLQAPLKILLSCMDRANRERVRTIVNLLKGDILSECSIDCNYLVMPYLVVTAKVVCALLCLVPIVSPTFLRSYAEAASRTPFCAPDPSDFLPPIREERLSSGDRFRFFPDKRRKTLFKGKTFFTLTRQKLIQLSQIVPLGEGEVEILDCDNTLKRFCQEKCNLFRVESQDADSLLRRLLSAEGSCVIHDQTVGESKDWQRKVYSALRSIHRRPILESELGFAVIYTSVAEYCNPDARCPARLYKEASISQVCSINPFHMDSQPLPDTVERISTACPKNSDSGNVDKQSSLKSRIVPLASIKRLPKAQCLVFDSEADKRRLSGCKNFESSGSSTERSIVDVTAEEDVPIDICRNRSVVVEKMSVSVPEDNKGEPCSSLDNLPFLMPSSVRQQSTHAAAVEAPKSVTRDRHLCNDKYSLLFPESDVRAKLSPDSVPMQLNSMFGAVTSADSCKENTPPENPQNLLNSLPYLTSSLSHHQSTPPVSLDDVELKRHAVQSTASHESLKDPGACIPAQSPVREFPSTLASPSNHTASPVSHKNTAHFGWLTKLRGLRPSAAENTSTPEEPTVSVCIQPVTRTIDIDTYSVVPKNYKNFKSVCKHRSETYVALKPYEPTSSVSGVLESTESYSGRSEEIERINRLFEQVQQLPLGRMLNPVG</sequence>
<dbReference type="InterPro" id="IPR036420">
    <property type="entry name" value="BRCT_dom_sf"/>
</dbReference>
<reference evidence="9" key="1">
    <citation type="submission" date="2024-06" db="EMBL/GenBank/DDBJ databases">
        <authorList>
            <person name="Liu X."/>
            <person name="Lenzi L."/>
            <person name="Haldenby T S."/>
            <person name="Uol C."/>
        </authorList>
    </citation>
    <scope>NUCLEOTIDE SEQUENCE</scope>
</reference>
<keyword evidence="4" id="KW-0227">DNA damage</keyword>
<dbReference type="InterPro" id="IPR040227">
    <property type="entry name" value="Nibrin-rel"/>
</dbReference>
<dbReference type="CDD" id="cd17741">
    <property type="entry name" value="BRCT_nibrin"/>
    <property type="match status" value="1"/>
</dbReference>
<dbReference type="InterPro" id="IPR008984">
    <property type="entry name" value="SMAD_FHA_dom_sf"/>
</dbReference>
<accession>A0AAV2T9K2</accession>
<dbReference type="CDD" id="cd22667">
    <property type="entry name" value="FHA_NBN"/>
    <property type="match status" value="1"/>
</dbReference>
<evidence type="ECO:0000256" key="7">
    <source>
        <dbReference type="ARBA" id="ARBA00044757"/>
    </source>
</evidence>
<dbReference type="GO" id="GO:0030870">
    <property type="term" value="C:Mre11 complex"/>
    <property type="evidence" value="ECO:0007669"/>
    <property type="project" value="InterPro"/>
</dbReference>
<comment type="caution">
    <text evidence="9">The sequence shown here is derived from an EMBL/GenBank/DDBJ whole genome shotgun (WGS) entry which is preliminary data.</text>
</comment>
<name>A0AAV2T9K2_CALDB</name>
<keyword evidence="5" id="KW-0234">DNA repair</keyword>
<dbReference type="PANTHER" id="PTHR12162:SF0">
    <property type="entry name" value="NIBRIN"/>
    <property type="match status" value="1"/>
</dbReference>
<proteinExistence type="inferred from homology"/>
<comment type="subcellular location">
    <subcellularLocation>
        <location evidence="2">Chromosome</location>
    </subcellularLocation>
    <subcellularLocation>
        <location evidence="1">Nucleus</location>
    </subcellularLocation>
</comment>
<dbReference type="GO" id="GO:0005694">
    <property type="term" value="C:chromosome"/>
    <property type="evidence" value="ECO:0007669"/>
    <property type="project" value="UniProtKB-SubCell"/>
</dbReference>
<evidence type="ECO:0000256" key="1">
    <source>
        <dbReference type="ARBA" id="ARBA00004123"/>
    </source>
</evidence>
<keyword evidence="6" id="KW-0539">Nucleus</keyword>
<evidence type="ECO:0000313" key="9">
    <source>
        <dbReference type="EMBL" id="CAL5133098.1"/>
    </source>
</evidence>